<dbReference type="Gene3D" id="3.40.1390.20">
    <property type="entry name" value="HprK N-terminal domain-like"/>
    <property type="match status" value="1"/>
</dbReference>
<dbReference type="Pfam" id="PF07475">
    <property type="entry name" value="Hpr_kinase_C"/>
    <property type="match status" value="1"/>
</dbReference>
<dbReference type="SUPFAM" id="SSF53795">
    <property type="entry name" value="PEP carboxykinase-like"/>
    <property type="match status" value="1"/>
</dbReference>
<keyword evidence="6 12" id="KW-0418">Kinase</keyword>
<proteinExistence type="inferred from homology"/>
<evidence type="ECO:0000313" key="13">
    <source>
        <dbReference type="Proteomes" id="UP000323144"/>
    </source>
</evidence>
<dbReference type="PANTHER" id="PTHR30305:SF1">
    <property type="entry name" value="HPR KINASE_PHOSPHORYLASE"/>
    <property type="match status" value="1"/>
</dbReference>
<evidence type="ECO:0000256" key="6">
    <source>
        <dbReference type="ARBA" id="ARBA00022777"/>
    </source>
</evidence>
<dbReference type="NCBIfam" id="TIGR00679">
    <property type="entry name" value="hpr-ser"/>
    <property type="match status" value="1"/>
</dbReference>
<evidence type="ECO:0000256" key="7">
    <source>
        <dbReference type="ARBA" id="ARBA00022840"/>
    </source>
</evidence>
<dbReference type="InterPro" id="IPR003755">
    <property type="entry name" value="HPr(Ser)_kin/Pase"/>
</dbReference>
<reference evidence="12 13" key="1">
    <citation type="submission" date="2019-08" db="EMBL/GenBank/DDBJ databases">
        <title>Complete genome sequence of Spiroplasma chinense CCH (DSM 19755).</title>
        <authorList>
            <person name="Shen H.-Y."/>
            <person name="Lin Y.-C."/>
            <person name="Chou L."/>
            <person name="Kuo C.-H."/>
        </authorList>
    </citation>
    <scope>NUCLEOTIDE SEQUENCE [LARGE SCALE GENOMIC DNA]</scope>
    <source>
        <strain evidence="12 13">CCH</strain>
    </source>
</reference>
<dbReference type="GO" id="GO:0006109">
    <property type="term" value="P:regulation of carbohydrate metabolic process"/>
    <property type="evidence" value="ECO:0007669"/>
    <property type="project" value="InterPro"/>
</dbReference>
<dbReference type="InterPro" id="IPR011126">
    <property type="entry name" value="Hpr_kin/Pase_Hpr_N"/>
</dbReference>
<sequence>MKKLTLNKIIKAFDLEVVCGKDKIDNVIEVYGLNRAGLELTGYYEKGEKSHRLILMSTKEYSYIMNFDEEVRRERYKNLLQKNIPGLITTAKFRDELLFKVGEELGMPILRTAAESTSDFTKDVLDLFDNYFAPQIELHASFVNIFGKGVLLVGESGIGKSELAVDLVKQNHLFVGDDRIVVTKKAGYLYGKSHEILKNLVEVRGIGIIDISKTNGYKVIMEESPVDMVIELSMFKKDGVDDSERLGRNFGTYSILGMQLPYIKIPVASGRNIQTIIETAVAKLKITQSGLYEDDTKLLTDRFREFAENE</sequence>
<comment type="similarity">
    <text evidence="2">Belongs to the HPrK/P family.</text>
</comment>
<dbReference type="CDD" id="cd01918">
    <property type="entry name" value="HprK_C"/>
    <property type="match status" value="1"/>
</dbReference>
<comment type="catalytic activity">
    <reaction evidence="1">
        <text>[HPr protein]-L-serine + ATP = [HPr protein]-O-phospho-L-serine + ADP + H(+)</text>
        <dbReference type="Rhea" id="RHEA:46600"/>
        <dbReference type="Rhea" id="RHEA-COMP:11602"/>
        <dbReference type="Rhea" id="RHEA-COMP:11603"/>
        <dbReference type="ChEBI" id="CHEBI:15378"/>
        <dbReference type="ChEBI" id="CHEBI:29999"/>
        <dbReference type="ChEBI" id="CHEBI:30616"/>
        <dbReference type="ChEBI" id="CHEBI:83421"/>
        <dbReference type="ChEBI" id="CHEBI:456216"/>
    </reaction>
</comment>
<keyword evidence="7" id="KW-0067">ATP-binding</keyword>
<evidence type="ECO:0000259" key="11">
    <source>
        <dbReference type="Pfam" id="PF07475"/>
    </source>
</evidence>
<dbReference type="KEGG" id="schi:SCHIN_v1c01020"/>
<dbReference type="GO" id="GO:0005524">
    <property type="term" value="F:ATP binding"/>
    <property type="evidence" value="ECO:0007669"/>
    <property type="project" value="UniProtKB-KW"/>
</dbReference>
<dbReference type="PANTHER" id="PTHR30305">
    <property type="entry name" value="PROTEIN YJDM-RELATED"/>
    <property type="match status" value="1"/>
</dbReference>
<feature type="domain" description="HPr kinase/phosphorylase C-terminal" evidence="11">
    <location>
        <begin position="131"/>
        <end position="292"/>
    </location>
</feature>
<evidence type="ECO:0000256" key="8">
    <source>
        <dbReference type="ARBA" id="ARBA00023268"/>
    </source>
</evidence>
<evidence type="ECO:0000256" key="2">
    <source>
        <dbReference type="ARBA" id="ARBA00006883"/>
    </source>
</evidence>
<dbReference type="GO" id="GO:0004674">
    <property type="term" value="F:protein serine/threonine kinase activity"/>
    <property type="evidence" value="ECO:0007669"/>
    <property type="project" value="UniProtKB-KW"/>
</dbReference>
<dbReference type="EMBL" id="CP043026">
    <property type="protein sequence ID" value="QEH61300.1"/>
    <property type="molecule type" value="Genomic_DNA"/>
</dbReference>
<dbReference type="RefSeq" id="WP_166507695.1">
    <property type="nucleotide sequence ID" value="NZ_CP043026.1"/>
</dbReference>
<feature type="domain" description="HPr(Ser) kinase/phosphorylase N-terminal" evidence="10">
    <location>
        <begin position="5"/>
        <end position="124"/>
    </location>
</feature>
<dbReference type="InterPro" id="IPR011104">
    <property type="entry name" value="Hpr_kin/Pase_C"/>
</dbReference>
<gene>
    <name evidence="12" type="primary">hprK</name>
    <name evidence="12" type="ORF">SCHIN_v1c01020</name>
</gene>
<dbReference type="Pfam" id="PF02603">
    <property type="entry name" value="Hpr_kinase_N"/>
    <property type="match status" value="1"/>
</dbReference>
<evidence type="ECO:0000256" key="1">
    <source>
        <dbReference type="ARBA" id="ARBA00001120"/>
    </source>
</evidence>
<name>A0A5B9Y2P3_9MOLU</name>
<keyword evidence="4" id="KW-0808">Transferase</keyword>
<evidence type="ECO:0000256" key="5">
    <source>
        <dbReference type="ARBA" id="ARBA00022741"/>
    </source>
</evidence>
<organism evidence="12 13">
    <name type="scientific">Spiroplasma chinense</name>
    <dbReference type="NCBI Taxonomy" id="216932"/>
    <lineage>
        <taxon>Bacteria</taxon>
        <taxon>Bacillati</taxon>
        <taxon>Mycoplasmatota</taxon>
        <taxon>Mollicutes</taxon>
        <taxon>Entomoplasmatales</taxon>
        <taxon>Spiroplasmataceae</taxon>
        <taxon>Spiroplasma</taxon>
    </lineage>
</organism>
<dbReference type="InterPro" id="IPR027417">
    <property type="entry name" value="P-loop_NTPase"/>
</dbReference>
<evidence type="ECO:0000256" key="3">
    <source>
        <dbReference type="ARBA" id="ARBA00022527"/>
    </source>
</evidence>
<keyword evidence="5" id="KW-0547">Nucleotide-binding</keyword>
<protein>
    <submittedName>
        <fullName evidence="12">HPr kinase/phosphorylase</fullName>
    </submittedName>
</protein>
<evidence type="ECO:0000259" key="10">
    <source>
        <dbReference type="Pfam" id="PF02603"/>
    </source>
</evidence>
<dbReference type="Gene3D" id="3.40.50.300">
    <property type="entry name" value="P-loop containing nucleotide triphosphate hydrolases"/>
    <property type="match status" value="1"/>
</dbReference>
<comment type="catalytic activity">
    <reaction evidence="9">
        <text>[HPr protein]-O-phospho-L-serine + phosphate + H(+) = [HPr protein]-L-serine + diphosphate</text>
        <dbReference type="Rhea" id="RHEA:46604"/>
        <dbReference type="Rhea" id="RHEA-COMP:11602"/>
        <dbReference type="Rhea" id="RHEA-COMP:11603"/>
        <dbReference type="ChEBI" id="CHEBI:15378"/>
        <dbReference type="ChEBI" id="CHEBI:29999"/>
        <dbReference type="ChEBI" id="CHEBI:33019"/>
        <dbReference type="ChEBI" id="CHEBI:43474"/>
        <dbReference type="ChEBI" id="CHEBI:83421"/>
    </reaction>
</comment>
<dbReference type="GO" id="GO:0000155">
    <property type="term" value="F:phosphorelay sensor kinase activity"/>
    <property type="evidence" value="ECO:0007669"/>
    <property type="project" value="InterPro"/>
</dbReference>
<keyword evidence="3" id="KW-0723">Serine/threonine-protein kinase</keyword>
<keyword evidence="13" id="KW-1185">Reference proteome</keyword>
<evidence type="ECO:0000256" key="9">
    <source>
        <dbReference type="ARBA" id="ARBA00047657"/>
    </source>
</evidence>
<keyword evidence="8" id="KW-0511">Multifunctional enzyme</keyword>
<dbReference type="InterPro" id="IPR028979">
    <property type="entry name" value="Ser_kin/Pase_Hpr-like_N_sf"/>
</dbReference>
<evidence type="ECO:0000256" key="4">
    <source>
        <dbReference type="ARBA" id="ARBA00022679"/>
    </source>
</evidence>
<dbReference type="AlphaFoldDB" id="A0A5B9Y2P3"/>
<accession>A0A5B9Y2P3</accession>
<evidence type="ECO:0000313" key="12">
    <source>
        <dbReference type="EMBL" id="QEH61300.1"/>
    </source>
</evidence>
<dbReference type="SUPFAM" id="SSF75138">
    <property type="entry name" value="HprK N-terminal domain-like"/>
    <property type="match status" value="1"/>
</dbReference>
<dbReference type="Proteomes" id="UP000323144">
    <property type="component" value="Chromosome"/>
</dbReference>